<gene>
    <name evidence="3" type="ORF">KI387_028828</name>
</gene>
<accession>A0AA38FDF2</accession>
<evidence type="ECO:0000256" key="2">
    <source>
        <dbReference type="SAM" id="SignalP"/>
    </source>
</evidence>
<sequence length="59" mass="6416">MGVAAMLALVGFASLLLVCTWWRLANADLRENRSTQQQPNLESMESGPVKPEVTCSASH</sequence>
<keyword evidence="2" id="KW-0732">Signal</keyword>
<proteinExistence type="predicted"/>
<protein>
    <submittedName>
        <fullName evidence="3">Uncharacterized protein</fullName>
    </submittedName>
</protein>
<evidence type="ECO:0000313" key="4">
    <source>
        <dbReference type="Proteomes" id="UP000824469"/>
    </source>
</evidence>
<dbReference type="AlphaFoldDB" id="A0AA38FDF2"/>
<name>A0AA38FDF2_TAXCH</name>
<feature type="signal peptide" evidence="2">
    <location>
        <begin position="1"/>
        <end position="27"/>
    </location>
</feature>
<evidence type="ECO:0000256" key="1">
    <source>
        <dbReference type="SAM" id="MobiDB-lite"/>
    </source>
</evidence>
<evidence type="ECO:0000313" key="3">
    <source>
        <dbReference type="EMBL" id="KAH9297146.1"/>
    </source>
</evidence>
<dbReference type="Proteomes" id="UP000824469">
    <property type="component" value="Unassembled WGS sequence"/>
</dbReference>
<feature type="compositionally biased region" description="Polar residues" evidence="1">
    <location>
        <begin position="34"/>
        <end position="43"/>
    </location>
</feature>
<organism evidence="3 4">
    <name type="scientific">Taxus chinensis</name>
    <name type="common">Chinese yew</name>
    <name type="synonym">Taxus wallichiana var. chinensis</name>
    <dbReference type="NCBI Taxonomy" id="29808"/>
    <lineage>
        <taxon>Eukaryota</taxon>
        <taxon>Viridiplantae</taxon>
        <taxon>Streptophyta</taxon>
        <taxon>Embryophyta</taxon>
        <taxon>Tracheophyta</taxon>
        <taxon>Spermatophyta</taxon>
        <taxon>Pinopsida</taxon>
        <taxon>Pinidae</taxon>
        <taxon>Conifers II</taxon>
        <taxon>Cupressales</taxon>
        <taxon>Taxaceae</taxon>
        <taxon>Taxus</taxon>
    </lineage>
</organism>
<comment type="caution">
    <text evidence="3">The sequence shown here is derived from an EMBL/GenBank/DDBJ whole genome shotgun (WGS) entry which is preliminary data.</text>
</comment>
<dbReference type="EMBL" id="JAHRHJ020000010">
    <property type="protein sequence ID" value="KAH9297146.1"/>
    <property type="molecule type" value="Genomic_DNA"/>
</dbReference>
<reference evidence="3 4" key="1">
    <citation type="journal article" date="2021" name="Nat. Plants">
        <title>The Taxus genome provides insights into paclitaxel biosynthesis.</title>
        <authorList>
            <person name="Xiong X."/>
            <person name="Gou J."/>
            <person name="Liao Q."/>
            <person name="Li Y."/>
            <person name="Zhou Q."/>
            <person name="Bi G."/>
            <person name="Li C."/>
            <person name="Du R."/>
            <person name="Wang X."/>
            <person name="Sun T."/>
            <person name="Guo L."/>
            <person name="Liang H."/>
            <person name="Lu P."/>
            <person name="Wu Y."/>
            <person name="Zhang Z."/>
            <person name="Ro D.K."/>
            <person name="Shang Y."/>
            <person name="Huang S."/>
            <person name="Yan J."/>
        </authorList>
    </citation>
    <scope>NUCLEOTIDE SEQUENCE [LARGE SCALE GENOMIC DNA]</scope>
    <source>
        <strain evidence="3">Ta-2019</strain>
    </source>
</reference>
<keyword evidence="4" id="KW-1185">Reference proteome</keyword>
<feature type="region of interest" description="Disordered" evidence="1">
    <location>
        <begin position="32"/>
        <end position="59"/>
    </location>
</feature>
<feature type="chain" id="PRO_5041233602" evidence="2">
    <location>
        <begin position="28"/>
        <end position="59"/>
    </location>
</feature>
<feature type="non-terminal residue" evidence="3">
    <location>
        <position position="59"/>
    </location>
</feature>